<reference evidence="3" key="1">
    <citation type="submission" date="2011-02" db="EMBL/GenBank/DDBJ databases">
        <title>The complete genome of Planctomyces brasiliensis DSM 5305.</title>
        <authorList>
            <person name="Lucas S."/>
            <person name="Copeland A."/>
            <person name="Lapidus A."/>
            <person name="Bruce D."/>
            <person name="Goodwin L."/>
            <person name="Pitluck S."/>
            <person name="Kyrpides N."/>
            <person name="Mavromatis K."/>
            <person name="Pagani I."/>
            <person name="Ivanova N."/>
            <person name="Ovchinnikova G."/>
            <person name="Lu M."/>
            <person name="Detter J.C."/>
            <person name="Han C."/>
            <person name="Land M."/>
            <person name="Hauser L."/>
            <person name="Markowitz V."/>
            <person name="Cheng J.-F."/>
            <person name="Hugenholtz P."/>
            <person name="Woyke T."/>
            <person name="Wu D."/>
            <person name="Tindall B."/>
            <person name="Pomrenke H.G."/>
            <person name="Brambilla E."/>
            <person name="Klenk H.-P."/>
            <person name="Eisen J.A."/>
        </authorList>
    </citation>
    <scope>NUCLEOTIDE SEQUENCE [LARGE SCALE GENOMIC DNA]</scope>
    <source>
        <strain evidence="3">ATCC 49424 / DSM 5305 / JCM 21570 / NBRC 103401 / IFAM 1448</strain>
    </source>
</reference>
<protein>
    <submittedName>
        <fullName evidence="2">Uncharacterized protein</fullName>
    </submittedName>
</protein>
<name>F0SL94_RUBBR</name>
<dbReference type="HOGENOM" id="CLU_1359565_0_0_0"/>
<accession>F0SL94</accession>
<feature type="region of interest" description="Disordered" evidence="1">
    <location>
        <begin position="1"/>
        <end position="20"/>
    </location>
</feature>
<organism evidence="2 3">
    <name type="scientific">Rubinisphaera brasiliensis (strain ATCC 49424 / DSM 5305 / JCM 21570 / IAM 15109 / NBRC 103401 / IFAM 1448)</name>
    <name type="common">Planctomyces brasiliensis</name>
    <dbReference type="NCBI Taxonomy" id="756272"/>
    <lineage>
        <taxon>Bacteria</taxon>
        <taxon>Pseudomonadati</taxon>
        <taxon>Planctomycetota</taxon>
        <taxon>Planctomycetia</taxon>
        <taxon>Planctomycetales</taxon>
        <taxon>Planctomycetaceae</taxon>
        <taxon>Rubinisphaera</taxon>
    </lineage>
</organism>
<evidence type="ECO:0000256" key="1">
    <source>
        <dbReference type="SAM" id="MobiDB-lite"/>
    </source>
</evidence>
<sequence length="201" mass="21903">MIQREHPDARQTKSQNPLSRTVFRVFMRPSMTTRRTTSRKNRKRSAVGRILLLVCFVWASMGMSLPQKAVDHPNCPCGCQGEATCHSSPNSSQGKKAGCCSQAGSCCGASQPEPAAKKPACCQQKEQETKSATWDALCRCGEKVGHYVVLATKFQSANSSVPTTTCLQVGPPLWISDHYESRSEAPCPPPPRIRLLPVANS</sequence>
<dbReference type="KEGG" id="pbs:Plabr_4428"/>
<dbReference type="AlphaFoldDB" id="F0SL94"/>
<dbReference type="Proteomes" id="UP000006860">
    <property type="component" value="Chromosome"/>
</dbReference>
<evidence type="ECO:0000313" key="3">
    <source>
        <dbReference type="Proteomes" id="UP000006860"/>
    </source>
</evidence>
<gene>
    <name evidence="2" type="ordered locus">Plabr_4428</name>
</gene>
<dbReference type="EMBL" id="CP002546">
    <property type="protein sequence ID" value="ADY62000.1"/>
    <property type="molecule type" value="Genomic_DNA"/>
</dbReference>
<evidence type="ECO:0000313" key="2">
    <source>
        <dbReference type="EMBL" id="ADY62000.1"/>
    </source>
</evidence>
<proteinExistence type="predicted"/>
<feature type="compositionally biased region" description="Basic and acidic residues" evidence="1">
    <location>
        <begin position="1"/>
        <end position="11"/>
    </location>
</feature>
<keyword evidence="3" id="KW-1185">Reference proteome</keyword>